<organism evidence="2 3">
    <name type="scientific">Flagellimonas abyssi</name>
    <dbReference type="NCBI Taxonomy" id="2864871"/>
    <lineage>
        <taxon>Bacteria</taxon>
        <taxon>Pseudomonadati</taxon>
        <taxon>Bacteroidota</taxon>
        <taxon>Flavobacteriia</taxon>
        <taxon>Flavobacteriales</taxon>
        <taxon>Flavobacteriaceae</taxon>
        <taxon>Flagellimonas</taxon>
    </lineage>
</organism>
<sequence>MEHIKAEHHTKESLSFIFSEADKHLTDVIDAVRSNSNRSFFLFGFYMSIASFSYLEIVDSKYVYLILLTGCVLSALFLLKNISPTVIEIKGSSPSDVLVSYFDYFKDQELEKELLVVQIESYQKSIELNKVLVSKMSTRYIWSFRILLTFILVFLFVYSFLFFKCY</sequence>
<dbReference type="EMBL" id="JAHZSV010000012">
    <property type="protein sequence ID" value="MBW8200101.1"/>
    <property type="molecule type" value="Genomic_DNA"/>
</dbReference>
<keyword evidence="1" id="KW-0812">Transmembrane</keyword>
<protein>
    <submittedName>
        <fullName evidence="2">Uncharacterized protein</fullName>
    </submittedName>
</protein>
<proteinExistence type="predicted"/>
<dbReference type="Proteomes" id="UP001196136">
    <property type="component" value="Unassembled WGS sequence"/>
</dbReference>
<evidence type="ECO:0000256" key="1">
    <source>
        <dbReference type="SAM" id="Phobius"/>
    </source>
</evidence>
<keyword evidence="1" id="KW-1133">Transmembrane helix</keyword>
<evidence type="ECO:0000313" key="3">
    <source>
        <dbReference type="Proteomes" id="UP001196136"/>
    </source>
</evidence>
<keyword evidence="3" id="KW-1185">Reference proteome</keyword>
<keyword evidence="1" id="KW-0472">Membrane</keyword>
<feature type="transmembrane region" description="Helical" evidence="1">
    <location>
        <begin position="61"/>
        <end position="79"/>
    </location>
</feature>
<feature type="transmembrane region" description="Helical" evidence="1">
    <location>
        <begin position="140"/>
        <end position="163"/>
    </location>
</feature>
<accession>A0ABS7ERN3</accession>
<feature type="transmembrane region" description="Helical" evidence="1">
    <location>
        <begin position="39"/>
        <end position="55"/>
    </location>
</feature>
<reference evidence="2 3" key="1">
    <citation type="submission" date="2021-08" db="EMBL/GenBank/DDBJ databases">
        <title>Muricauda profundi sp. nov., a marine bacterium isolated from deep seawater of the Mariana Trench.</title>
        <authorList>
            <person name="Wei Y."/>
        </authorList>
    </citation>
    <scope>NUCLEOTIDE SEQUENCE [LARGE SCALE GENOMIC DNA]</scope>
    <source>
        <strain evidence="2 3">W52</strain>
    </source>
</reference>
<comment type="caution">
    <text evidence="2">The sequence shown here is derived from an EMBL/GenBank/DDBJ whole genome shotgun (WGS) entry which is preliminary data.</text>
</comment>
<dbReference type="RefSeq" id="WP_220113638.1">
    <property type="nucleotide sequence ID" value="NZ_JAHZSV010000012.1"/>
</dbReference>
<gene>
    <name evidence="2" type="ORF">K1F36_09700</name>
</gene>
<name>A0ABS7ERN3_9FLAO</name>
<evidence type="ECO:0000313" key="2">
    <source>
        <dbReference type="EMBL" id="MBW8200101.1"/>
    </source>
</evidence>